<feature type="domain" description="NADP-dependent oxidoreductase" evidence="1">
    <location>
        <begin position="316"/>
        <end position="463"/>
    </location>
</feature>
<dbReference type="InterPro" id="IPR023210">
    <property type="entry name" value="NADP_OxRdtase_dom"/>
</dbReference>
<evidence type="ECO:0000313" key="2">
    <source>
        <dbReference type="EMBL" id="TFY72945.1"/>
    </source>
</evidence>
<keyword evidence="3" id="KW-1185">Reference proteome</keyword>
<reference evidence="2 3" key="1">
    <citation type="submission" date="2019-02" db="EMBL/GenBank/DDBJ databases">
        <title>Genome sequencing of the rare red list fungi Dentipellis fragilis.</title>
        <authorList>
            <person name="Buettner E."/>
            <person name="Kellner H."/>
        </authorList>
    </citation>
    <scope>NUCLEOTIDE SEQUENCE [LARGE SCALE GENOMIC DNA]</scope>
    <source>
        <strain evidence="2 3">DSM 105465</strain>
    </source>
</reference>
<dbReference type="AlphaFoldDB" id="A0A4Y9ZDT8"/>
<dbReference type="Pfam" id="PF00248">
    <property type="entry name" value="Aldo_ket_red"/>
    <property type="match status" value="2"/>
</dbReference>
<dbReference type="SUPFAM" id="SSF51430">
    <property type="entry name" value="NAD(P)-linked oxidoreductase"/>
    <property type="match status" value="2"/>
</dbReference>
<proteinExistence type="predicted"/>
<dbReference type="Proteomes" id="UP000298327">
    <property type="component" value="Unassembled WGS sequence"/>
</dbReference>
<dbReference type="PROSITE" id="PS00798">
    <property type="entry name" value="ALDOKETO_REDUCTASE_1"/>
    <property type="match status" value="1"/>
</dbReference>
<gene>
    <name evidence="2" type="ORF">EVG20_g60</name>
</gene>
<dbReference type="InterPro" id="IPR036812">
    <property type="entry name" value="NAD(P)_OxRdtase_dom_sf"/>
</dbReference>
<dbReference type="OrthoDB" id="416253at2759"/>
<accession>A0A4Y9ZDT8</accession>
<dbReference type="InterPro" id="IPR018170">
    <property type="entry name" value="Aldo/ket_reductase_CS"/>
</dbReference>
<dbReference type="InterPro" id="IPR020471">
    <property type="entry name" value="AKR"/>
</dbReference>
<dbReference type="Gene3D" id="3.20.20.100">
    <property type="entry name" value="NADP-dependent oxidoreductase domain"/>
    <property type="match status" value="2"/>
</dbReference>
<sequence length="604" mass="67039">MPRNVVDVPLFTLNDGNKVPSIGLGCWLGSMEASLRAEEVCKKALAVRYRHFDTAAVYGSERGIGAAVRGSDILRDELYIVTKLWNDCHHNVREAFEKSLEALGSGYIDLYLMHWPQAKIDGKTLHPEEHPTFIDTWKEMEKLLETGKVKSIGVSNFSIKTLAELFPHCQVVPAVNQVQFHPYLPQFDLQEFCKAHGILLSAYSPLGAPPSKHGVEPAQVVLSWSVRHGVAVIPKSQSEVRMRTNLTPVDLDDADMKAIDDLHKEPGKHRSLMIKVDGPRRLLGWEFISKGLFKMPSSAADVPFFTLNDGNQIPSIGLGCWLGAAEASNPSDRAEQMAKKALAVGYRHFDTAAKYGGEQGLGAAIRDSGVPREELYIVTKLWNEDHHKVHEAFEESLANLGCGYIDLYLMHWPQATLDGETLPPGEHPTFIDTWKEIEKLLETGKVKSIGVSNFSVMTLTELLPHCKVVPTDRVSPVSPASRPPGVVDIYARAPPSPDEPTRLSLLTDSTITAIAKKHAQVLLSWSVRHGIAVIPKSESEARMRTNIALIDLDETDMKAIDNLHKEPGKHRSLLTQYMTVPLEIMGWKYEWLGWNQAADGAILE</sequence>
<dbReference type="EMBL" id="SEOQ01000002">
    <property type="protein sequence ID" value="TFY72945.1"/>
    <property type="molecule type" value="Genomic_DNA"/>
</dbReference>
<organism evidence="2 3">
    <name type="scientific">Dentipellis fragilis</name>
    <dbReference type="NCBI Taxonomy" id="205917"/>
    <lineage>
        <taxon>Eukaryota</taxon>
        <taxon>Fungi</taxon>
        <taxon>Dikarya</taxon>
        <taxon>Basidiomycota</taxon>
        <taxon>Agaricomycotina</taxon>
        <taxon>Agaricomycetes</taxon>
        <taxon>Russulales</taxon>
        <taxon>Hericiaceae</taxon>
        <taxon>Dentipellis</taxon>
    </lineage>
</organism>
<dbReference type="PRINTS" id="PR00069">
    <property type="entry name" value="ALDKETRDTASE"/>
</dbReference>
<dbReference type="CDD" id="cd19071">
    <property type="entry name" value="AKR_AKR1-5-like"/>
    <property type="match status" value="2"/>
</dbReference>
<evidence type="ECO:0000313" key="3">
    <source>
        <dbReference type="Proteomes" id="UP000298327"/>
    </source>
</evidence>
<dbReference type="PROSITE" id="PS00062">
    <property type="entry name" value="ALDOKETO_REDUCTASE_2"/>
    <property type="match status" value="2"/>
</dbReference>
<name>A0A4Y9ZDT8_9AGAM</name>
<feature type="domain" description="NADP-dependent oxidoreductase" evidence="1">
    <location>
        <begin position="22"/>
        <end position="208"/>
    </location>
</feature>
<dbReference type="PANTHER" id="PTHR11732">
    <property type="entry name" value="ALDO/KETO REDUCTASE"/>
    <property type="match status" value="1"/>
</dbReference>
<dbReference type="STRING" id="205917.A0A4Y9ZDT8"/>
<protein>
    <recommendedName>
        <fullName evidence="1">NADP-dependent oxidoreductase domain-containing protein</fullName>
    </recommendedName>
</protein>
<comment type="caution">
    <text evidence="2">The sequence shown here is derived from an EMBL/GenBank/DDBJ whole genome shotgun (WGS) entry which is preliminary data.</text>
</comment>
<evidence type="ECO:0000259" key="1">
    <source>
        <dbReference type="Pfam" id="PF00248"/>
    </source>
</evidence>
<dbReference type="GO" id="GO:0016491">
    <property type="term" value="F:oxidoreductase activity"/>
    <property type="evidence" value="ECO:0007669"/>
    <property type="project" value="InterPro"/>
</dbReference>